<feature type="region of interest" description="Disordered" evidence="1">
    <location>
        <begin position="299"/>
        <end position="353"/>
    </location>
</feature>
<protein>
    <recommendedName>
        <fullName evidence="2">TPR repeat domain-containing protein</fullName>
    </recommendedName>
</protein>
<dbReference type="InterPro" id="IPR057037">
    <property type="entry name" value="TPR_rep_actino"/>
</dbReference>
<dbReference type="RefSeq" id="WP_378611463.1">
    <property type="nucleotide sequence ID" value="NZ_JBHSAX010000006.1"/>
</dbReference>
<keyword evidence="4" id="KW-1185">Reference proteome</keyword>
<reference evidence="4" key="1">
    <citation type="journal article" date="2019" name="Int. J. Syst. Evol. Microbiol.">
        <title>The Global Catalogue of Microorganisms (GCM) 10K type strain sequencing project: providing services to taxonomists for standard genome sequencing and annotation.</title>
        <authorList>
            <consortium name="The Broad Institute Genomics Platform"/>
            <consortium name="The Broad Institute Genome Sequencing Center for Infectious Disease"/>
            <person name="Wu L."/>
            <person name="Ma J."/>
        </authorList>
    </citation>
    <scope>NUCLEOTIDE SEQUENCE [LARGE SCALE GENOMIC DNA]</scope>
    <source>
        <strain evidence="4">CGMCC 4.7330</strain>
    </source>
</reference>
<evidence type="ECO:0000313" key="4">
    <source>
        <dbReference type="Proteomes" id="UP001595696"/>
    </source>
</evidence>
<name>A0ABV8DNP7_9NOCA</name>
<feature type="compositionally biased region" description="Basic and acidic residues" evidence="1">
    <location>
        <begin position="318"/>
        <end position="328"/>
    </location>
</feature>
<sequence length="809" mass="87315">MPTRPEVQRWQLGTLTEWAGELERSAERYEGELTRMLTHFSDVTWTGKAKDAASDRFVEEHDQGRKLTIEVLDVAAFLRAADARLSNERQALLNRVTDAETDSVALLVTDDWAVLAAANVGDLDDEQRRLVDERIEHHRGLIESAVRSLEAAADDATKAITTGSQEIRVRGDQLGSGVEAAVGDYSEAGRIGAEDGRAVAEAVRPNGTIDQAALDRIAGQLPQGVLTDAERQVLAEGGEVSTLPASVQDYYREFYQAAGKDGVLALNEQLRKQEEAGNQLAATRRDTLANGLLVVSNEKIGTGRNPDGSLRSPGGYDKLPDSVRDLVETRFPVSDNDSAEPRPHSGRPARMPEEGLRLGEIAEFSDLLSQSNPGYQPGTELGTEMIEQSAYLVSEAGDDLKTVPYLGDPGSQYESTAAKLLDVAGRNEESAYRILTGDGMPEDYDPQKVAGAVLGNDWSDVDNGRSAAQMLDWIGPDSHSTDEVQADRARAALVELPNILAPEEDGVLTEDYRQYNENFAKNPELATALSQALQSNLNAVGDINNPNGYDSSEVVAQPGLGDRATLAASDADRLLMLANASEEGRAGLQAAINLNQQEMVSKAAENPDLNARLGPYLGTLAGRVDGAMNNAVLFQMDQDALERNEHLQSSYDAKRQGAEIAAELVQEVLPVKRGGALGEATGQVIVGQAAEALIDSVLQKPDLQSVEVNGWEDLRNSEERYLKDQILGAGALGEPALPLELLQADGTPKPWGAMTTEQQDAATGVMNRMGTQELRDEYAVAYGLQGTKFFDTRAELESFVDGHWTPEGK</sequence>
<accession>A0ABV8DNP7</accession>
<dbReference type="Pfam" id="PF23275">
    <property type="entry name" value="TPR_23"/>
    <property type="match status" value="1"/>
</dbReference>
<feature type="domain" description="TPR repeat" evidence="2">
    <location>
        <begin position="223"/>
        <end position="473"/>
    </location>
</feature>
<evidence type="ECO:0000313" key="3">
    <source>
        <dbReference type="EMBL" id="MFC3961707.1"/>
    </source>
</evidence>
<proteinExistence type="predicted"/>
<evidence type="ECO:0000256" key="1">
    <source>
        <dbReference type="SAM" id="MobiDB-lite"/>
    </source>
</evidence>
<gene>
    <name evidence="3" type="ORF">ACFO0B_06870</name>
</gene>
<dbReference type="EMBL" id="JBHSAX010000006">
    <property type="protein sequence ID" value="MFC3961707.1"/>
    <property type="molecule type" value="Genomic_DNA"/>
</dbReference>
<evidence type="ECO:0000259" key="2">
    <source>
        <dbReference type="Pfam" id="PF23275"/>
    </source>
</evidence>
<comment type="caution">
    <text evidence="3">The sequence shown here is derived from an EMBL/GenBank/DDBJ whole genome shotgun (WGS) entry which is preliminary data.</text>
</comment>
<organism evidence="3 4">
    <name type="scientific">Nocardia jiangsuensis</name>
    <dbReference type="NCBI Taxonomy" id="1691563"/>
    <lineage>
        <taxon>Bacteria</taxon>
        <taxon>Bacillati</taxon>
        <taxon>Actinomycetota</taxon>
        <taxon>Actinomycetes</taxon>
        <taxon>Mycobacteriales</taxon>
        <taxon>Nocardiaceae</taxon>
        <taxon>Nocardia</taxon>
    </lineage>
</organism>
<dbReference type="Proteomes" id="UP001595696">
    <property type="component" value="Unassembled WGS sequence"/>
</dbReference>